<evidence type="ECO:0000256" key="1">
    <source>
        <dbReference type="ARBA" id="ARBA00008560"/>
    </source>
</evidence>
<dbReference type="HAMAP" id="MF_00340">
    <property type="entry name" value="Ribosomal_bL32"/>
    <property type="match status" value="1"/>
</dbReference>
<dbReference type="InterPro" id="IPR044958">
    <property type="entry name" value="Ribosomal_bL32_plant/cyanobact"/>
</dbReference>
<keyword evidence="6" id="KW-0934">Plastid</keyword>
<organism evidence="6">
    <name type="scientific">Chondria sp.</name>
    <name type="common">in: red algae</name>
    <dbReference type="NCBI Taxonomy" id="1982705"/>
    <lineage>
        <taxon>Eukaryota</taxon>
        <taxon>Rhodophyta</taxon>
        <taxon>Florideophyceae</taxon>
        <taxon>Rhodymeniophycidae</taxon>
        <taxon>Ceramiales</taxon>
        <taxon>Rhodomelaceae</taxon>
        <taxon>Chondrieae</taxon>
        <taxon>Chondria</taxon>
    </lineage>
</organism>
<accession>A0A1Z1MDS0</accession>
<dbReference type="GO" id="GO:0003735">
    <property type="term" value="F:structural constituent of ribosome"/>
    <property type="evidence" value="ECO:0007669"/>
    <property type="project" value="InterPro"/>
</dbReference>
<keyword evidence="2 5" id="KW-0689">Ribosomal protein</keyword>
<dbReference type="GO" id="GO:0006412">
    <property type="term" value="P:translation"/>
    <property type="evidence" value="ECO:0007669"/>
    <property type="project" value="UniProtKB-UniRule"/>
</dbReference>
<reference evidence="6" key="1">
    <citation type="journal article" date="2017" name="J. Phycol.">
        <title>Analysis of chloroplast genomes and a supermatrix inform reclassification of the Rhodomelaceae (Rhodophyta).</title>
        <authorList>
            <person name="Diaz-Tapia P."/>
            <person name="Maggs C.A."/>
            <person name="West J.A."/>
            <person name="Verbruggen H."/>
        </authorList>
    </citation>
    <scope>NUCLEOTIDE SEQUENCE</scope>
    <source>
        <strain evidence="6">PD745</strain>
    </source>
</reference>
<comment type="subcellular location">
    <subcellularLocation>
        <location evidence="5">Plastid</location>
        <location evidence="5">Chloroplast</location>
    </subcellularLocation>
</comment>
<name>A0A1Z1MDS0_9FLOR</name>
<keyword evidence="6" id="KW-0150">Chloroplast</keyword>
<dbReference type="EMBL" id="MF101431">
    <property type="protein sequence ID" value="ARW64069.1"/>
    <property type="molecule type" value="Genomic_DNA"/>
</dbReference>
<comment type="similarity">
    <text evidence="1 5">Belongs to the bacterial ribosomal protein bL32 family.</text>
</comment>
<geneLocation type="chloroplast" evidence="6"/>
<evidence type="ECO:0000256" key="3">
    <source>
        <dbReference type="ARBA" id="ARBA00023274"/>
    </source>
</evidence>
<dbReference type="AlphaFoldDB" id="A0A1Z1MDS0"/>
<evidence type="ECO:0000256" key="4">
    <source>
        <dbReference type="ARBA" id="ARBA00035280"/>
    </source>
</evidence>
<dbReference type="PANTHER" id="PTHR36083">
    <property type="entry name" value="50S RIBOSOMAL PROTEIN L32, CHLOROPLASTIC"/>
    <property type="match status" value="1"/>
</dbReference>
<sequence length="56" mass="6372">MAVPKKKTSKSKSRKFYWQRKAYPVSQKSLSLARSLLTGKSTSFIYNKSIDTLISS</sequence>
<dbReference type="PANTHER" id="PTHR36083:SF1">
    <property type="entry name" value="LARGE RIBOSOMAL SUBUNIT PROTEIN BL32C"/>
    <property type="match status" value="1"/>
</dbReference>
<keyword evidence="3 5" id="KW-0687">Ribonucleoprotein</keyword>
<dbReference type="GO" id="GO:0009507">
    <property type="term" value="C:chloroplast"/>
    <property type="evidence" value="ECO:0007669"/>
    <property type="project" value="UniProtKB-SubCell"/>
</dbReference>
<evidence type="ECO:0000313" key="6">
    <source>
        <dbReference type="EMBL" id="ARW64069.1"/>
    </source>
</evidence>
<gene>
    <name evidence="5 6" type="primary">rpl32</name>
</gene>
<evidence type="ECO:0000256" key="2">
    <source>
        <dbReference type="ARBA" id="ARBA00022980"/>
    </source>
</evidence>
<protein>
    <recommendedName>
        <fullName evidence="4 5">Large ribosomal subunit protein bL32c</fullName>
    </recommendedName>
</protein>
<dbReference type="GO" id="GO:0015934">
    <property type="term" value="C:large ribosomal subunit"/>
    <property type="evidence" value="ECO:0007669"/>
    <property type="project" value="InterPro"/>
</dbReference>
<proteinExistence type="inferred from homology"/>
<evidence type="ECO:0000256" key="5">
    <source>
        <dbReference type="HAMAP-Rule" id="MF_00340"/>
    </source>
</evidence>
<dbReference type="InterPro" id="IPR002677">
    <property type="entry name" value="Ribosomal_bL32"/>
</dbReference>